<evidence type="ECO:0000313" key="3">
    <source>
        <dbReference type="Proteomes" id="UP001240447"/>
    </source>
</evidence>
<dbReference type="PANTHER" id="PTHR10098">
    <property type="entry name" value="RAPSYN-RELATED"/>
    <property type="match status" value="1"/>
</dbReference>
<sequence>MMMQRSGAAELLRARVAYAMHDLPAAESALSVAERLLRGCGAGHLLSESLLAQARVAEQRGDKQQAARLCREVLAQESEDSPTLRAADAHLTLATLDETGSDAHLQGATEIAYAVGSSPLHLAISLVRARRHLSKANTSSAIEVLRRAERLAGSLEHDESGAQTRVLRSSPLQETRDLLIDLLVDQGSHQSLIDAWACASAAKASSVRHLARPAAQWRPEDDDGTSDVAIGPWPISPEELDQMVASSPDIGHLPPPGVSAPVVPEGPLLEYHVLERDIIAFVVREGQVYVRRLRDTVEPSRRAVQAWQQHCALRGLGPLADRFVASDQGAEARAALAELRSLLIEPLEDLRDGEGEEWLVVAHRHLHEVPFEAILALEHHEGWTDAAQPTLAFGFSSRPEEQGVAIEVPEAMRPPLVLSVPDEAAPLIQNEAEVVAAMLPTAELLTHEAATRERLLDDSTGRSLVHVVCHGVYRSRNPFYSALRLSDGWVTARDLLQADLRGTLLVLSACDAGASSANDHGPIGLAWAGLAAGARGVVAAMWPVEDASTSQLMVQFYANLLTTHSVRQALARARTTLASENPDPHGWGAFRYFSATTRHQAAPVTVGHAQATRLAPSAGPNVLAFPSPRPITN</sequence>
<dbReference type="RefSeq" id="WP_306824949.1">
    <property type="nucleotide sequence ID" value="NZ_JAUSQM010000001.1"/>
</dbReference>
<keyword evidence="3" id="KW-1185">Reference proteome</keyword>
<organism evidence="2 3">
    <name type="scientific">Nocardioides massiliensis</name>
    <dbReference type="NCBI Taxonomy" id="1325935"/>
    <lineage>
        <taxon>Bacteria</taxon>
        <taxon>Bacillati</taxon>
        <taxon>Actinomycetota</taxon>
        <taxon>Actinomycetes</taxon>
        <taxon>Propionibacteriales</taxon>
        <taxon>Nocardioidaceae</taxon>
        <taxon>Nocardioides</taxon>
    </lineage>
</organism>
<protein>
    <submittedName>
        <fullName evidence="2">CHAT domain-containing protein</fullName>
    </submittedName>
</protein>
<dbReference type="Proteomes" id="UP001240447">
    <property type="component" value="Unassembled WGS sequence"/>
</dbReference>
<dbReference type="InterPro" id="IPR024983">
    <property type="entry name" value="CHAT_dom"/>
</dbReference>
<dbReference type="EMBL" id="JAUSQM010000001">
    <property type="protein sequence ID" value="MDP9821555.1"/>
    <property type="molecule type" value="Genomic_DNA"/>
</dbReference>
<gene>
    <name evidence="2" type="ORF">J2S59_001364</name>
</gene>
<evidence type="ECO:0000313" key="2">
    <source>
        <dbReference type="EMBL" id="MDP9821555.1"/>
    </source>
</evidence>
<feature type="domain" description="CHAT" evidence="1">
    <location>
        <begin position="334"/>
        <end position="590"/>
    </location>
</feature>
<dbReference type="Pfam" id="PF12770">
    <property type="entry name" value="CHAT"/>
    <property type="match status" value="1"/>
</dbReference>
<proteinExistence type="predicted"/>
<reference evidence="2 3" key="1">
    <citation type="submission" date="2023-07" db="EMBL/GenBank/DDBJ databases">
        <title>Sequencing the genomes of 1000 actinobacteria strains.</title>
        <authorList>
            <person name="Klenk H.-P."/>
        </authorList>
    </citation>
    <scope>NUCLEOTIDE SEQUENCE [LARGE SCALE GENOMIC DNA]</scope>
    <source>
        <strain evidence="2 3">GD13</strain>
    </source>
</reference>
<name>A0ABT9NNX9_9ACTN</name>
<dbReference type="PANTHER" id="PTHR10098:SF108">
    <property type="entry name" value="TETRATRICOPEPTIDE REPEAT PROTEIN 28"/>
    <property type="match status" value="1"/>
</dbReference>
<evidence type="ECO:0000259" key="1">
    <source>
        <dbReference type="Pfam" id="PF12770"/>
    </source>
</evidence>
<accession>A0ABT9NNX9</accession>
<comment type="caution">
    <text evidence="2">The sequence shown here is derived from an EMBL/GenBank/DDBJ whole genome shotgun (WGS) entry which is preliminary data.</text>
</comment>